<gene>
    <name evidence="3" type="ORF">FisN_1Lh529</name>
</gene>
<dbReference type="PROSITE" id="PS50056">
    <property type="entry name" value="TYR_PHOSPHATASE_2"/>
    <property type="match status" value="1"/>
</dbReference>
<feature type="transmembrane region" description="Helical" evidence="1">
    <location>
        <begin position="109"/>
        <end position="131"/>
    </location>
</feature>
<dbReference type="InterPro" id="IPR029021">
    <property type="entry name" value="Prot-tyrosine_phosphatase-like"/>
</dbReference>
<feature type="transmembrane region" description="Helical" evidence="1">
    <location>
        <begin position="7"/>
        <end position="25"/>
    </location>
</feature>
<dbReference type="PANTHER" id="PTHR47216">
    <property type="match status" value="1"/>
</dbReference>
<evidence type="ECO:0000259" key="2">
    <source>
        <dbReference type="PROSITE" id="PS50056"/>
    </source>
</evidence>
<dbReference type="SUPFAM" id="SSF52799">
    <property type="entry name" value="(Phosphotyrosine protein) phosphatases II"/>
    <property type="match status" value="1"/>
</dbReference>
<keyword evidence="1" id="KW-0472">Membrane</keyword>
<dbReference type="Proteomes" id="UP000198406">
    <property type="component" value="Unassembled WGS sequence"/>
</dbReference>
<dbReference type="InterPro" id="IPR000387">
    <property type="entry name" value="Tyr_Pase_dom"/>
</dbReference>
<dbReference type="Gene3D" id="3.90.190.10">
    <property type="entry name" value="Protein tyrosine phosphatase superfamily"/>
    <property type="match status" value="1"/>
</dbReference>
<proteinExistence type="predicted"/>
<evidence type="ECO:0000256" key="1">
    <source>
        <dbReference type="SAM" id="Phobius"/>
    </source>
</evidence>
<name>A0A1Z5K166_FISSO</name>
<accession>A0A1Z5K166</accession>
<dbReference type="EMBL" id="BDSP01000141">
    <property type="protein sequence ID" value="GAX19997.1"/>
    <property type="molecule type" value="Genomic_DNA"/>
</dbReference>
<sequence>MGTVHGVYLKYVGLSALSYAGLSYLSKDDKGSPLTTWQLLGYSAKTVLSLLTVPGRSSLGGSTISLWRAVPSLILGYSVLINGVVALLFKLESGMWIIGKDRKTGEIPSWSYYLFFPFHLPTKLYTALHLLKDKKRVEKNGVVAHKCPVATEVQPGWWVGGCHGHELGKDWAGVIDLTVEFPETTIKRTRAYLSMPTWDGVPATPEQLEEAASFAVRAKEDGNGDILVHCAHGRGRSTTVMCACLVKAGLFKTWEEAFEKGIKPQRSVCKLNRRMRQNLSVWQERFVDGKKGQ</sequence>
<dbReference type="PROSITE" id="PS00383">
    <property type="entry name" value="TYR_PHOSPHATASE_1"/>
    <property type="match status" value="1"/>
</dbReference>
<dbReference type="InParanoid" id="A0A1Z5K166"/>
<evidence type="ECO:0000313" key="3">
    <source>
        <dbReference type="EMBL" id="GAX19997.1"/>
    </source>
</evidence>
<feature type="domain" description="Tyrosine specific protein phosphatases" evidence="2">
    <location>
        <begin position="206"/>
        <end position="286"/>
    </location>
</feature>
<keyword evidence="1" id="KW-1133">Transmembrane helix</keyword>
<dbReference type="InterPro" id="IPR016130">
    <property type="entry name" value="Tyr_Pase_AS"/>
</dbReference>
<keyword evidence="4" id="KW-1185">Reference proteome</keyword>
<protein>
    <recommendedName>
        <fullName evidence="2">Tyrosine specific protein phosphatases domain-containing protein</fullName>
    </recommendedName>
</protein>
<keyword evidence="1" id="KW-0812">Transmembrane</keyword>
<dbReference type="InterPro" id="IPR000340">
    <property type="entry name" value="Dual-sp_phosphatase_cat-dom"/>
</dbReference>
<evidence type="ECO:0000313" key="4">
    <source>
        <dbReference type="Proteomes" id="UP000198406"/>
    </source>
</evidence>
<reference evidence="3 4" key="1">
    <citation type="journal article" date="2015" name="Plant Cell">
        <title>Oil accumulation by the oleaginous diatom Fistulifera solaris as revealed by the genome and transcriptome.</title>
        <authorList>
            <person name="Tanaka T."/>
            <person name="Maeda Y."/>
            <person name="Veluchamy A."/>
            <person name="Tanaka M."/>
            <person name="Abida H."/>
            <person name="Marechal E."/>
            <person name="Bowler C."/>
            <person name="Muto M."/>
            <person name="Sunaga Y."/>
            <person name="Tanaka M."/>
            <person name="Yoshino T."/>
            <person name="Taniguchi T."/>
            <person name="Fukuda Y."/>
            <person name="Nemoto M."/>
            <person name="Matsumoto M."/>
            <person name="Wong P.S."/>
            <person name="Aburatani S."/>
            <person name="Fujibuchi W."/>
        </authorList>
    </citation>
    <scope>NUCLEOTIDE SEQUENCE [LARGE SCALE GENOMIC DNA]</scope>
    <source>
        <strain evidence="3 4">JPCC DA0580</strain>
    </source>
</reference>
<organism evidence="3 4">
    <name type="scientific">Fistulifera solaris</name>
    <name type="common">Oleaginous diatom</name>
    <dbReference type="NCBI Taxonomy" id="1519565"/>
    <lineage>
        <taxon>Eukaryota</taxon>
        <taxon>Sar</taxon>
        <taxon>Stramenopiles</taxon>
        <taxon>Ochrophyta</taxon>
        <taxon>Bacillariophyta</taxon>
        <taxon>Bacillariophyceae</taxon>
        <taxon>Bacillariophycidae</taxon>
        <taxon>Naviculales</taxon>
        <taxon>Naviculaceae</taxon>
        <taxon>Fistulifera</taxon>
    </lineage>
</organism>
<dbReference type="Pfam" id="PF00782">
    <property type="entry name" value="DSPc"/>
    <property type="match status" value="1"/>
</dbReference>
<dbReference type="OrthoDB" id="1890923at2759"/>
<dbReference type="AlphaFoldDB" id="A0A1Z5K166"/>
<dbReference type="PANTHER" id="PTHR47216:SF4">
    <property type="entry name" value="OS01G0859400 PROTEIN"/>
    <property type="match status" value="1"/>
</dbReference>
<feature type="transmembrane region" description="Helical" evidence="1">
    <location>
        <begin position="66"/>
        <end position="89"/>
    </location>
</feature>
<comment type="caution">
    <text evidence="3">The sequence shown here is derived from an EMBL/GenBank/DDBJ whole genome shotgun (WGS) entry which is preliminary data.</text>
</comment>